<evidence type="ECO:0000313" key="4">
    <source>
        <dbReference type="Proteomes" id="UP000838821"/>
    </source>
</evidence>
<reference evidence="3" key="1">
    <citation type="submission" date="2022-01" db="EMBL/GenBank/DDBJ databases">
        <authorList>
            <person name="Criscuolo A."/>
        </authorList>
    </citation>
    <scope>NUCLEOTIDE SEQUENCE</scope>
    <source>
        <strain evidence="3">CIP111891</strain>
    </source>
</reference>
<dbReference type="PRINTS" id="PR01790">
    <property type="entry name" value="SMP30FAMILY"/>
</dbReference>
<dbReference type="EMBL" id="CAKMMW010000010">
    <property type="protein sequence ID" value="CAH1211040.1"/>
    <property type="molecule type" value="Genomic_DNA"/>
</dbReference>
<dbReference type="PANTHER" id="PTHR10907">
    <property type="entry name" value="REGUCALCIN"/>
    <property type="match status" value="1"/>
</dbReference>
<keyword evidence="4" id="KW-1185">Reference proteome</keyword>
<dbReference type="SUPFAM" id="SSF63829">
    <property type="entry name" value="Calcium-dependent phosphotriesterase"/>
    <property type="match status" value="1"/>
</dbReference>
<evidence type="ECO:0000313" key="3">
    <source>
        <dbReference type="EMBL" id="CAH1211040.1"/>
    </source>
</evidence>
<dbReference type="RefSeq" id="WP_236289365.1">
    <property type="nucleotide sequence ID" value="NZ_CAKMMW010000010.1"/>
</dbReference>
<dbReference type="InterPro" id="IPR011042">
    <property type="entry name" value="6-blade_b-propeller_TolB-like"/>
</dbReference>
<evidence type="ECO:0000256" key="1">
    <source>
        <dbReference type="ARBA" id="ARBA00008853"/>
    </source>
</evidence>
<protein>
    <submittedName>
        <fullName evidence="3">6-deoxy-6-sulfogluconolactonase</fullName>
        <ecNumber evidence="3">3.1.1.99</ecNumber>
    </submittedName>
</protein>
<comment type="caution">
    <text evidence="3">The sequence shown here is derived from an EMBL/GenBank/DDBJ whole genome shotgun (WGS) entry which is preliminary data.</text>
</comment>
<comment type="similarity">
    <text evidence="1">Belongs to the SMP-30/CGR1 family.</text>
</comment>
<dbReference type="InterPro" id="IPR013658">
    <property type="entry name" value="SGL"/>
</dbReference>
<dbReference type="Proteomes" id="UP000838821">
    <property type="component" value="Unassembled WGS sequence"/>
</dbReference>
<gene>
    <name evidence="3" type="ORF">PAECIP111891_03665</name>
</gene>
<feature type="domain" description="SMP-30/Gluconolactonase/LRE-like region" evidence="2">
    <location>
        <begin position="11"/>
        <end position="254"/>
    </location>
</feature>
<proteinExistence type="inferred from homology"/>
<dbReference type="PANTHER" id="PTHR10907:SF47">
    <property type="entry name" value="REGUCALCIN"/>
    <property type="match status" value="1"/>
</dbReference>
<dbReference type="EC" id="3.1.1.99" evidence="3"/>
<dbReference type="GO" id="GO:0016787">
    <property type="term" value="F:hydrolase activity"/>
    <property type="evidence" value="ECO:0007669"/>
    <property type="project" value="UniProtKB-KW"/>
</dbReference>
<accession>A0ABN8GM09</accession>
<dbReference type="Gene3D" id="2.120.10.30">
    <property type="entry name" value="TolB, C-terminal domain"/>
    <property type="match status" value="1"/>
</dbReference>
<organism evidence="3 4">
    <name type="scientific">Paenibacillus allorhizoplanae</name>
    <dbReference type="NCBI Taxonomy" id="2905648"/>
    <lineage>
        <taxon>Bacteria</taxon>
        <taxon>Bacillati</taxon>
        <taxon>Bacillota</taxon>
        <taxon>Bacilli</taxon>
        <taxon>Bacillales</taxon>
        <taxon>Paenibacillaceae</taxon>
        <taxon>Paenibacillus</taxon>
    </lineage>
</organism>
<sequence>MELITDIRAALGEGPSWDGNRQVLYWVDILGKRFYEFNPSDGKLNEYQSDQLLGAVVPRQSGGFILAMQHGFYSFRPETNEWLSIHDPEARKLDNRFNDGKCDPVGRFWAGTLSLTGKPRDCALYRMDPDLSITKVLEGISLSNGMGWSPEGTTMYFIDTPTYSVAAFVYDLASGSISGKRLLIDIPRTAGAPDGMTVDEEGMLWIAHWGGYQVTRWNPRTGKMLQSLSVPAPHVTSCVFGGKNRNELYITTAREWLSEELLRQYPLSGGLFRVKLDICGAESYSFIG</sequence>
<keyword evidence="3" id="KW-0378">Hydrolase</keyword>
<dbReference type="Pfam" id="PF08450">
    <property type="entry name" value="SGL"/>
    <property type="match status" value="1"/>
</dbReference>
<name>A0ABN8GM09_9BACL</name>
<dbReference type="InterPro" id="IPR005511">
    <property type="entry name" value="SMP-30"/>
</dbReference>
<evidence type="ECO:0000259" key="2">
    <source>
        <dbReference type="Pfam" id="PF08450"/>
    </source>
</evidence>